<sequence>MKTSLKKLRGFAAPRHERDDRRHHQSLVFVELDRASQDMVDLRDCYDRLFSVAAETANSAYEFSESLGEMGDCLLEKTALNDDELSGKVLLMLGKVQLELQKLVDGYRSNIFKTITTPSESLLNELCVVEEMKRRCDHKREIYEDLMTYREKGKLKGSRKEFFSSHQFQVAQDEYEEEANAFVFRMKSLKQGQSRSLITQAARHHAAQLSFFKKALKSLEAVEPHVKMVAEQQHIDYQFSGLEDDQGDIDDDGNDEDDDSEDDSESHDDGELSFDRGLSSAVLEVSTSKNSMELDNVDTSSPPSIKLGAAKENLERTTGRNSFALGKETMMISQSAPLFHEKKLDPAGRLSQMLPSPSRRFTSYVLPTPVEAMSLGSGKADAEVSQHKQVSHNLWHSSPLDQNKYEKKVASEKSSGPIILDAQQVLKKSNNNTKSIRLPPSLSDGISSKQFDPNVAFDTRKVKRQAFSGPITGKPWPKNPNLSVSGHLISSEYPLPFSGSILRTPLPQPMSMPKLSSHVSPTFLSSPIISELHELPRPPAHLASKRLSNHVAHSGPLVSKGRELPAANMSAMSAATSTLPMPPQTISRSYSIPSGGRKESALHVPLEASQNLKMTEGISTPPLTLISLPDKQPAAPPTS</sequence>
<keyword evidence="3" id="KW-1185">Reference proteome</keyword>
<evidence type="ECO:0008006" key="4">
    <source>
        <dbReference type="Google" id="ProtNLM"/>
    </source>
</evidence>
<comment type="caution">
    <text evidence="2">The sequence shown here is derived from an EMBL/GenBank/DDBJ whole genome shotgun (WGS) entry which is preliminary data.</text>
</comment>
<dbReference type="InterPro" id="IPR027267">
    <property type="entry name" value="AH/BAR_dom_sf"/>
</dbReference>
<dbReference type="SUPFAM" id="SSF103657">
    <property type="entry name" value="BAR/IMD domain-like"/>
    <property type="match status" value="1"/>
</dbReference>
<dbReference type="Gene3D" id="1.20.1270.60">
    <property type="entry name" value="Arfaptin homology (AH) domain/BAR domain"/>
    <property type="match status" value="1"/>
</dbReference>
<dbReference type="PANTHER" id="PTHR34119">
    <property type="entry name" value="HYDROXYPROLINE-RICH GLYCOPROTEIN-LIKE"/>
    <property type="match status" value="1"/>
</dbReference>
<name>A0ABD1U420_9LAMI</name>
<dbReference type="CDD" id="cd07307">
    <property type="entry name" value="BAR"/>
    <property type="match status" value="1"/>
</dbReference>
<accession>A0ABD1U420</accession>
<evidence type="ECO:0000313" key="2">
    <source>
        <dbReference type="EMBL" id="KAL2519747.1"/>
    </source>
</evidence>
<evidence type="ECO:0000256" key="1">
    <source>
        <dbReference type="SAM" id="MobiDB-lite"/>
    </source>
</evidence>
<dbReference type="Proteomes" id="UP001604336">
    <property type="component" value="Unassembled WGS sequence"/>
</dbReference>
<gene>
    <name evidence="2" type="ORF">Adt_15994</name>
</gene>
<proteinExistence type="predicted"/>
<organism evidence="2 3">
    <name type="scientific">Abeliophyllum distichum</name>
    <dbReference type="NCBI Taxonomy" id="126358"/>
    <lineage>
        <taxon>Eukaryota</taxon>
        <taxon>Viridiplantae</taxon>
        <taxon>Streptophyta</taxon>
        <taxon>Embryophyta</taxon>
        <taxon>Tracheophyta</taxon>
        <taxon>Spermatophyta</taxon>
        <taxon>Magnoliopsida</taxon>
        <taxon>eudicotyledons</taxon>
        <taxon>Gunneridae</taxon>
        <taxon>Pentapetalae</taxon>
        <taxon>asterids</taxon>
        <taxon>lamiids</taxon>
        <taxon>Lamiales</taxon>
        <taxon>Oleaceae</taxon>
        <taxon>Forsythieae</taxon>
        <taxon>Abeliophyllum</taxon>
    </lineage>
</organism>
<feature type="region of interest" description="Disordered" evidence="1">
    <location>
        <begin position="242"/>
        <end position="275"/>
    </location>
</feature>
<dbReference type="PANTHER" id="PTHR34119:SF1">
    <property type="entry name" value="OS04G0394700 PROTEIN"/>
    <property type="match status" value="1"/>
</dbReference>
<reference evidence="3" key="1">
    <citation type="submission" date="2024-07" db="EMBL/GenBank/DDBJ databases">
        <title>Two chromosome-level genome assemblies of Korean endemic species Abeliophyllum distichum and Forsythia ovata (Oleaceae).</title>
        <authorList>
            <person name="Jang H."/>
        </authorList>
    </citation>
    <scope>NUCLEOTIDE SEQUENCE [LARGE SCALE GENOMIC DNA]</scope>
</reference>
<protein>
    <recommendedName>
        <fullName evidence="4">BAR domain-containing protein</fullName>
    </recommendedName>
</protein>
<dbReference type="EMBL" id="JBFOLK010000004">
    <property type="protein sequence ID" value="KAL2519747.1"/>
    <property type="molecule type" value="Genomic_DNA"/>
</dbReference>
<dbReference type="InterPro" id="IPR037488">
    <property type="entry name" value="At2g33490-like"/>
</dbReference>
<dbReference type="AlphaFoldDB" id="A0ABD1U420"/>
<feature type="compositionally biased region" description="Acidic residues" evidence="1">
    <location>
        <begin position="242"/>
        <end position="266"/>
    </location>
</feature>
<evidence type="ECO:0000313" key="3">
    <source>
        <dbReference type="Proteomes" id="UP001604336"/>
    </source>
</evidence>